<dbReference type="CDD" id="cd03028">
    <property type="entry name" value="GRX_PICOT_like"/>
    <property type="match status" value="2"/>
</dbReference>
<dbReference type="Proteomes" id="UP000276991">
    <property type="component" value="Unassembled WGS sequence"/>
</dbReference>
<reference evidence="5 6" key="1">
    <citation type="submission" date="2018-08" db="EMBL/GenBank/DDBJ databases">
        <authorList>
            <person name="Laetsch R D."/>
            <person name="Stevens L."/>
            <person name="Kumar S."/>
            <person name="Blaxter L. M."/>
        </authorList>
    </citation>
    <scope>NUCLEOTIDE SEQUENCE [LARGE SCALE GENOMIC DNA]</scope>
</reference>
<keyword evidence="2" id="KW-0408">Iron</keyword>
<dbReference type="GO" id="GO:0051536">
    <property type="term" value="F:iron-sulfur cluster binding"/>
    <property type="evidence" value="ECO:0007669"/>
    <property type="project" value="UniProtKB-KW"/>
</dbReference>
<dbReference type="InterPro" id="IPR002109">
    <property type="entry name" value="Glutaredoxin"/>
</dbReference>
<dbReference type="InterPro" id="IPR033658">
    <property type="entry name" value="GRX_PICOT-like"/>
</dbReference>
<feature type="domain" description="F-box" evidence="4">
    <location>
        <begin position="30"/>
        <end position="70"/>
    </location>
</feature>
<dbReference type="GO" id="GO:0046872">
    <property type="term" value="F:metal ion binding"/>
    <property type="evidence" value="ECO:0007669"/>
    <property type="project" value="UniProtKB-KW"/>
</dbReference>
<gene>
    <name evidence="5" type="ORF">NAV_LOCUS3461</name>
</gene>
<evidence type="ECO:0000256" key="2">
    <source>
        <dbReference type="ARBA" id="ARBA00023004"/>
    </source>
</evidence>
<dbReference type="Gene3D" id="3.40.30.10">
    <property type="entry name" value="Glutaredoxin"/>
    <property type="match status" value="3"/>
</dbReference>
<dbReference type="OrthoDB" id="5787648at2759"/>
<dbReference type="InterPro" id="IPR004480">
    <property type="entry name" value="Monothiol_GRX-rel"/>
</dbReference>
<keyword evidence="3" id="KW-0411">Iron-sulfur</keyword>
<name>A0A498SAF0_ACAVI</name>
<protein>
    <recommendedName>
        <fullName evidence="4">F-box domain-containing protein</fullName>
    </recommendedName>
</protein>
<dbReference type="InterPro" id="IPR036249">
    <property type="entry name" value="Thioredoxin-like_sf"/>
</dbReference>
<dbReference type="GO" id="GO:0005634">
    <property type="term" value="C:nucleus"/>
    <property type="evidence" value="ECO:0007669"/>
    <property type="project" value="TreeGrafter"/>
</dbReference>
<dbReference type="STRING" id="6277.A0A498SAF0"/>
<evidence type="ECO:0000313" key="6">
    <source>
        <dbReference type="Proteomes" id="UP000276991"/>
    </source>
</evidence>
<dbReference type="PANTHER" id="PTHR10293">
    <property type="entry name" value="GLUTAREDOXIN FAMILY MEMBER"/>
    <property type="match status" value="1"/>
</dbReference>
<dbReference type="GO" id="GO:0006879">
    <property type="term" value="P:intracellular iron ion homeostasis"/>
    <property type="evidence" value="ECO:0007669"/>
    <property type="project" value="TreeGrafter"/>
</dbReference>
<evidence type="ECO:0000256" key="3">
    <source>
        <dbReference type="ARBA" id="ARBA00023014"/>
    </source>
</evidence>
<keyword evidence="6" id="KW-1185">Reference proteome</keyword>
<evidence type="ECO:0000256" key="1">
    <source>
        <dbReference type="ARBA" id="ARBA00022723"/>
    </source>
</evidence>
<dbReference type="InterPro" id="IPR001810">
    <property type="entry name" value="F-box_dom"/>
</dbReference>
<accession>A0A498SAF0</accession>
<dbReference type="Pfam" id="PF12937">
    <property type="entry name" value="F-box-like"/>
    <property type="match status" value="1"/>
</dbReference>
<dbReference type="InterPro" id="IPR013766">
    <property type="entry name" value="Thioredoxin_domain"/>
</dbReference>
<dbReference type="SUPFAM" id="SSF52833">
    <property type="entry name" value="Thioredoxin-like"/>
    <property type="match status" value="3"/>
</dbReference>
<evidence type="ECO:0000259" key="4">
    <source>
        <dbReference type="PROSITE" id="PS50181"/>
    </source>
</evidence>
<dbReference type="PROSITE" id="PS51354">
    <property type="entry name" value="GLUTAREDOXIN_2"/>
    <property type="match status" value="2"/>
</dbReference>
<dbReference type="FunFam" id="3.40.30.10:FF:000012">
    <property type="entry name" value="Monothiol glutaredoxin"/>
    <property type="match status" value="2"/>
</dbReference>
<evidence type="ECO:0000313" key="5">
    <source>
        <dbReference type="EMBL" id="VBB28631.1"/>
    </source>
</evidence>
<dbReference type="GO" id="GO:0005829">
    <property type="term" value="C:cytosol"/>
    <property type="evidence" value="ECO:0007669"/>
    <property type="project" value="TreeGrafter"/>
</dbReference>
<dbReference type="SMART" id="SM00256">
    <property type="entry name" value="FBOX"/>
    <property type="match status" value="1"/>
</dbReference>
<dbReference type="Gene3D" id="1.20.1280.50">
    <property type="match status" value="1"/>
</dbReference>
<dbReference type="AlphaFoldDB" id="A0A498SAF0"/>
<proteinExistence type="predicted"/>
<dbReference type="Pfam" id="PF00462">
    <property type="entry name" value="Glutaredoxin"/>
    <property type="match status" value="2"/>
</dbReference>
<dbReference type="PROSITE" id="PS50181">
    <property type="entry name" value="FBOX"/>
    <property type="match status" value="1"/>
</dbReference>
<dbReference type="InterPro" id="IPR036047">
    <property type="entry name" value="F-box-like_dom_sf"/>
</dbReference>
<dbReference type="PANTHER" id="PTHR10293:SF73">
    <property type="entry name" value="GLUTAREDOXIN-3"/>
    <property type="match status" value="1"/>
</dbReference>
<organism evidence="5 6">
    <name type="scientific">Acanthocheilonema viteae</name>
    <name type="common">Filarial nematode worm</name>
    <name type="synonym">Dipetalonema viteae</name>
    <dbReference type="NCBI Taxonomy" id="6277"/>
    <lineage>
        <taxon>Eukaryota</taxon>
        <taxon>Metazoa</taxon>
        <taxon>Ecdysozoa</taxon>
        <taxon>Nematoda</taxon>
        <taxon>Chromadorea</taxon>
        <taxon>Rhabditida</taxon>
        <taxon>Spirurina</taxon>
        <taxon>Spiruromorpha</taxon>
        <taxon>Filarioidea</taxon>
        <taxon>Onchocercidae</taxon>
        <taxon>Acanthocheilonema</taxon>
    </lineage>
</organism>
<dbReference type="Pfam" id="PF00085">
    <property type="entry name" value="Thioredoxin"/>
    <property type="match status" value="1"/>
</dbReference>
<dbReference type="EMBL" id="UPTC01000441">
    <property type="protein sequence ID" value="VBB28631.1"/>
    <property type="molecule type" value="Genomic_DNA"/>
</dbReference>
<dbReference type="SUPFAM" id="SSF81383">
    <property type="entry name" value="F-box domain"/>
    <property type="match status" value="1"/>
</dbReference>
<dbReference type="CDD" id="cd09917">
    <property type="entry name" value="F-box_SF"/>
    <property type="match status" value="1"/>
</dbReference>
<keyword evidence="1" id="KW-0479">Metal-binding</keyword>
<sequence>MNSEASGIPSTSLEFTKMKNSNSTANIAYNTQLASLPESVIHRVFSYLSHPELLQAQRVNKQFYRLIKRNVHLLCRPKVMEMGISMCGCEKRARPFGRLQTSLMLKANRRRRLFVRFTRKASSVVKYRELYKDEDYTGDRNDLSENLLNYLDQQFKEANIHGVLSFSGIAITTDLYNSLCKSWVRIDNATRLVFTLCRFRLSSKYFCKLLMRTNCQQLNIELSHFEQCLIDDLVLEAMPECRELILSSATPIYFACFTDSSLHRWAVQEKLPKKILLRNIRANFTFDGALQIRHPELFSDTFQPTISVACCRKTVYDWDFGCIVLPEQNQGNGIVELLSTPGVVTHVSHQNMAKLLNNEEEFNQFVKTTEYALVHFSAKWSEMCGQLNNLLLEFKDEMKFFDFAAIEAEEVSEVSVANNIAVAPTILFFKKGKEVDRLQGFDPGELRIKIIKLNFAEGVASMTKKPIDDEKNGVNDRIKSLIFQSPLMLFMKGTPDNPKCGFSSQIVSLLRGINADFSSFDVLEDDEVRQGLKDYSHWPTFPQLYLNGELIGGLDILKKELNNPNFCNKLPKLKNNNERLKTLINQAPLMLFMKGSPEAPKCKFSKKIVELLAEINANYSFFDILEDDEVREELKKYSNWPTYPQLYLNGELIGGLDVVTEELRNPSFVEKLPRQS</sequence>